<dbReference type="RefSeq" id="WP_344813153.1">
    <property type="nucleotide sequence ID" value="NZ_BAAAYX010000013.1"/>
</dbReference>
<sequence>MAVANLTIDRSRLIQVAVPLGLGVLGCLLPYLTITSLNTQIEPVTVTRGLWGAAGLARSLDPTEMPSFYTGADPGALGTWLNVFSVAVTLQQVGVVVGLVTLVALLMDEINTFLFWPLHLAGWVLVLATALLWLGAVRLGALGVDAHLGPAWAVLALTGLLLLALTFRARTRIDSYGGV</sequence>
<keyword evidence="3" id="KW-1185">Reference proteome</keyword>
<feature type="transmembrane region" description="Helical" evidence="1">
    <location>
        <begin position="83"/>
        <end position="106"/>
    </location>
</feature>
<evidence type="ECO:0000313" key="2">
    <source>
        <dbReference type="EMBL" id="GAA3709366.1"/>
    </source>
</evidence>
<dbReference type="Proteomes" id="UP001500051">
    <property type="component" value="Unassembled WGS sequence"/>
</dbReference>
<evidence type="ECO:0000256" key="1">
    <source>
        <dbReference type="SAM" id="Phobius"/>
    </source>
</evidence>
<feature type="transmembrane region" description="Helical" evidence="1">
    <location>
        <begin position="113"/>
        <end position="136"/>
    </location>
</feature>
<evidence type="ECO:0000313" key="3">
    <source>
        <dbReference type="Proteomes" id="UP001500051"/>
    </source>
</evidence>
<protein>
    <submittedName>
        <fullName evidence="2">Uncharacterized protein</fullName>
    </submittedName>
</protein>
<proteinExistence type="predicted"/>
<feature type="transmembrane region" description="Helical" evidence="1">
    <location>
        <begin position="148"/>
        <end position="167"/>
    </location>
</feature>
<dbReference type="EMBL" id="BAAAYX010000013">
    <property type="protein sequence ID" value="GAA3709366.1"/>
    <property type="molecule type" value="Genomic_DNA"/>
</dbReference>
<keyword evidence="1" id="KW-1133">Transmembrane helix</keyword>
<keyword evidence="1" id="KW-0812">Transmembrane</keyword>
<gene>
    <name evidence="2" type="ORF">GCM10022204_29530</name>
</gene>
<organism evidence="2 3">
    <name type="scientific">Microlunatus aurantiacus</name>
    <dbReference type="NCBI Taxonomy" id="446786"/>
    <lineage>
        <taxon>Bacteria</taxon>
        <taxon>Bacillati</taxon>
        <taxon>Actinomycetota</taxon>
        <taxon>Actinomycetes</taxon>
        <taxon>Propionibacteriales</taxon>
        <taxon>Propionibacteriaceae</taxon>
        <taxon>Microlunatus</taxon>
    </lineage>
</organism>
<keyword evidence="1" id="KW-0472">Membrane</keyword>
<reference evidence="3" key="1">
    <citation type="journal article" date="2019" name="Int. J. Syst. Evol. Microbiol.">
        <title>The Global Catalogue of Microorganisms (GCM) 10K type strain sequencing project: providing services to taxonomists for standard genome sequencing and annotation.</title>
        <authorList>
            <consortium name="The Broad Institute Genomics Platform"/>
            <consortium name="The Broad Institute Genome Sequencing Center for Infectious Disease"/>
            <person name="Wu L."/>
            <person name="Ma J."/>
        </authorList>
    </citation>
    <scope>NUCLEOTIDE SEQUENCE [LARGE SCALE GENOMIC DNA]</scope>
    <source>
        <strain evidence="3">JCM 16548</strain>
    </source>
</reference>
<name>A0ABP7DUP9_9ACTN</name>
<comment type="caution">
    <text evidence="2">The sequence shown here is derived from an EMBL/GenBank/DDBJ whole genome shotgun (WGS) entry which is preliminary data.</text>
</comment>
<accession>A0ABP7DUP9</accession>
<feature type="transmembrane region" description="Helical" evidence="1">
    <location>
        <begin position="12"/>
        <end position="34"/>
    </location>
</feature>